<dbReference type="GO" id="GO:0009277">
    <property type="term" value="C:fungal-type cell wall"/>
    <property type="evidence" value="ECO:0007669"/>
    <property type="project" value="InterPro"/>
</dbReference>
<keyword evidence="1 2" id="KW-1015">Disulfide bond</keyword>
<keyword evidence="2" id="KW-0732">Signal</keyword>
<dbReference type="RefSeq" id="XP_040634364.1">
    <property type="nucleotide sequence ID" value="XM_040778210.1"/>
</dbReference>
<dbReference type="GO" id="GO:0005199">
    <property type="term" value="F:structural constituent of cell wall"/>
    <property type="evidence" value="ECO:0007669"/>
    <property type="project" value="InterPro"/>
</dbReference>
<keyword evidence="2" id="KW-0964">Secreted</keyword>
<dbReference type="OrthoDB" id="4225815at2759"/>
<comment type="similarity">
    <text evidence="2">Belongs to the fungal hydrophobin family.</text>
</comment>
<dbReference type="CDD" id="cd23507">
    <property type="entry name" value="hydrophobin_I"/>
    <property type="match status" value="1"/>
</dbReference>
<evidence type="ECO:0000313" key="3">
    <source>
        <dbReference type="EMBL" id="EYE90674.1"/>
    </source>
</evidence>
<dbReference type="EMBL" id="KK088455">
    <property type="protein sequence ID" value="EYE90674.1"/>
    <property type="molecule type" value="Genomic_DNA"/>
</dbReference>
<sequence length="106" mass="11144">MKLSIFSTLAMVALASAFPHEKRETTEAQCVKPYLCCGELKTPLDDTIDPILETLGINAASIVGSIGLDCKAYDDSCKSEPQCCTEANLLGGTLALGCSPLKSKSS</sequence>
<dbReference type="AlphaFoldDB" id="A0A017S216"/>
<proteinExistence type="inferred from homology"/>
<name>A0A017S216_ASPRC</name>
<evidence type="ECO:0000256" key="2">
    <source>
        <dbReference type="RuleBase" id="RU365009"/>
    </source>
</evidence>
<organism evidence="3 4">
    <name type="scientific">Aspergillus ruber (strain CBS 135680)</name>
    <dbReference type="NCBI Taxonomy" id="1388766"/>
    <lineage>
        <taxon>Eukaryota</taxon>
        <taxon>Fungi</taxon>
        <taxon>Dikarya</taxon>
        <taxon>Ascomycota</taxon>
        <taxon>Pezizomycotina</taxon>
        <taxon>Eurotiomycetes</taxon>
        <taxon>Eurotiomycetidae</taxon>
        <taxon>Eurotiales</taxon>
        <taxon>Aspergillaceae</taxon>
        <taxon>Aspergillus</taxon>
        <taxon>Aspergillus subgen. Aspergillus</taxon>
    </lineage>
</organism>
<comment type="subcellular location">
    <subcellularLocation>
        <location evidence="2">Secreted</location>
        <location evidence="2">Cell wall</location>
    </subcellularLocation>
</comment>
<gene>
    <name evidence="3" type="ORF">EURHEDRAFT_286067</name>
</gene>
<protein>
    <recommendedName>
        <fullName evidence="2">Hydrophobin</fullName>
    </recommendedName>
</protein>
<evidence type="ECO:0000256" key="1">
    <source>
        <dbReference type="ARBA" id="ARBA00023157"/>
    </source>
</evidence>
<accession>A0A017S216</accession>
<keyword evidence="4" id="KW-1185">Reference proteome</keyword>
<dbReference type="InterPro" id="IPR001338">
    <property type="entry name" value="Class_I_Hydrophobin"/>
</dbReference>
<dbReference type="Proteomes" id="UP000019804">
    <property type="component" value="Unassembled WGS sequence"/>
</dbReference>
<feature type="chain" id="PRO_5013984958" description="Hydrophobin" evidence="2">
    <location>
        <begin position="18"/>
        <end position="106"/>
    </location>
</feature>
<dbReference type="GeneID" id="63693334"/>
<keyword evidence="2" id="KW-0134">Cell wall</keyword>
<feature type="signal peptide" evidence="2">
    <location>
        <begin position="1"/>
        <end position="17"/>
    </location>
</feature>
<reference evidence="4" key="1">
    <citation type="journal article" date="2014" name="Nat. Commun.">
        <title>Genomic adaptations of the halophilic Dead Sea filamentous fungus Eurotium rubrum.</title>
        <authorList>
            <person name="Kis-Papo T."/>
            <person name="Weig A.R."/>
            <person name="Riley R."/>
            <person name="Persoh D."/>
            <person name="Salamov A."/>
            <person name="Sun H."/>
            <person name="Lipzen A."/>
            <person name="Wasser S.P."/>
            <person name="Rambold G."/>
            <person name="Grigoriev I.V."/>
            <person name="Nevo E."/>
        </authorList>
    </citation>
    <scope>NUCLEOTIDE SEQUENCE [LARGE SCALE GENOMIC DNA]</scope>
    <source>
        <strain evidence="4">CBS 135680</strain>
    </source>
</reference>
<dbReference type="Pfam" id="PF01185">
    <property type="entry name" value="Hydrophobin"/>
    <property type="match status" value="1"/>
</dbReference>
<dbReference type="HOGENOM" id="CLU_2159235_0_0_1"/>
<evidence type="ECO:0000313" key="4">
    <source>
        <dbReference type="Proteomes" id="UP000019804"/>
    </source>
</evidence>